<reference evidence="2" key="1">
    <citation type="submission" date="2018-11" db="EMBL/GenBank/DDBJ databases">
        <title>A distinct lineage of giant viruses engineers rhodopsin photosystems in predatory marine eukaryotes.</title>
        <authorList>
            <person name="Needham D.M."/>
            <person name="Yoshizawa S."/>
            <person name="Hosaka T."/>
            <person name="Poirier C."/>
            <person name="Choi C.-J."/>
            <person name="Hehenberger E."/>
            <person name="Irwin N.A.T."/>
            <person name="Wilken S."/>
            <person name="Yung C.-M."/>
            <person name="Bachy C."/>
            <person name="Kurihara R."/>
            <person name="Nakajima Y."/>
            <person name="Kojima K."/>
            <person name="Kimura-Someya T."/>
            <person name="Leonard G."/>
            <person name="Malmstrom R.R."/>
            <person name="Mende D."/>
            <person name="Olson D.K."/>
            <person name="Sudo Y."/>
            <person name="Sudek S."/>
            <person name="Richards T.A."/>
            <person name="DeLong E.F."/>
            <person name="Keeling P.J."/>
            <person name="Santoro A.E."/>
            <person name="Shirouzu M."/>
            <person name="Iwasaki W."/>
            <person name="Worden A.Z."/>
        </authorList>
    </citation>
    <scope>NUCLEOTIDE SEQUENCE</scope>
</reference>
<proteinExistence type="predicted"/>
<keyword evidence="1" id="KW-0812">Transmembrane</keyword>
<dbReference type="EMBL" id="MK250091">
    <property type="protein sequence ID" value="QDY52357.1"/>
    <property type="molecule type" value="Genomic_DNA"/>
</dbReference>
<evidence type="ECO:0000256" key="1">
    <source>
        <dbReference type="SAM" id="Phobius"/>
    </source>
</evidence>
<evidence type="ECO:0000313" key="2">
    <source>
        <dbReference type="EMBL" id="QDY52357.1"/>
    </source>
</evidence>
<gene>
    <name evidence="2" type="ORF">7_4</name>
</gene>
<name>A0A5B8IGP5_9VIRU</name>
<keyword evidence="1" id="KW-0472">Membrane</keyword>
<keyword evidence="1" id="KW-1133">Transmembrane helix</keyword>
<organism evidence="2">
    <name type="scientific">Mimiviridae sp. ChoanoV1</name>
    <dbReference type="NCBI Taxonomy" id="2596887"/>
    <lineage>
        <taxon>Viruses</taxon>
        <taxon>Varidnaviria</taxon>
        <taxon>Bamfordvirae</taxon>
        <taxon>Nucleocytoviricota</taxon>
        <taxon>Megaviricetes</taxon>
        <taxon>Imitervirales</taxon>
        <taxon>Schizomimiviridae</taxon>
    </lineage>
</organism>
<sequence length="76" mass="9179">MLLYLLLDTSQSLIYWIIKNLGFGAYYSIRYLFYGPIEDENKKTLELLIEQKEDIENIKEFIEKIKNEKKTNIEKK</sequence>
<protein>
    <submittedName>
        <fullName evidence="2">Uncharacterized protein</fullName>
    </submittedName>
</protein>
<feature type="transmembrane region" description="Helical" evidence="1">
    <location>
        <begin position="13"/>
        <end position="33"/>
    </location>
</feature>
<accession>A0A5B8IGP5</accession>